<name>A0A1M6LHT9_9BURK</name>
<sequence>MTSPRKAYFFSIAGNEAAIDGKLRVVFDGSLGGSVISDGRLNLEDQHRRAIRRLKSLKNF</sequence>
<protein>
    <submittedName>
        <fullName evidence="1">Uncharacterized protein</fullName>
    </submittedName>
</protein>
<proteinExistence type="predicted"/>
<evidence type="ECO:0000313" key="1">
    <source>
        <dbReference type="EMBL" id="SHJ70727.1"/>
    </source>
</evidence>
<accession>A0A1M6LHT9</accession>
<dbReference type="AlphaFoldDB" id="A0A1M6LHT9"/>
<organism evidence="1 2">
    <name type="scientific">Paraburkholderia terricola</name>
    <dbReference type="NCBI Taxonomy" id="169427"/>
    <lineage>
        <taxon>Bacteria</taxon>
        <taxon>Pseudomonadati</taxon>
        <taxon>Pseudomonadota</taxon>
        <taxon>Betaproteobacteria</taxon>
        <taxon>Burkholderiales</taxon>
        <taxon>Burkholderiaceae</taxon>
        <taxon>Paraburkholderia</taxon>
    </lineage>
</organism>
<reference evidence="1 2" key="1">
    <citation type="submission" date="2016-11" db="EMBL/GenBank/DDBJ databases">
        <authorList>
            <person name="Jaros S."/>
            <person name="Januszkiewicz K."/>
            <person name="Wedrychowicz H."/>
        </authorList>
    </citation>
    <scope>NUCLEOTIDE SEQUENCE [LARGE SCALE GENOMIC DNA]</scope>
    <source>
        <strain evidence="1 2">LMG 20594</strain>
    </source>
</reference>
<evidence type="ECO:0000313" key="2">
    <source>
        <dbReference type="Proteomes" id="UP000184395"/>
    </source>
</evidence>
<gene>
    <name evidence="1" type="ORF">SAMN05192548_1005124</name>
</gene>
<dbReference type="Proteomes" id="UP000184395">
    <property type="component" value="Unassembled WGS sequence"/>
</dbReference>
<dbReference type="EMBL" id="FRAB01000005">
    <property type="protein sequence ID" value="SHJ70727.1"/>
    <property type="molecule type" value="Genomic_DNA"/>
</dbReference>